<dbReference type="PANTHER" id="PTHR47917:SF1">
    <property type="entry name" value="COENZYME F420:L-GLUTAMATE LIGASE"/>
    <property type="match status" value="1"/>
</dbReference>
<dbReference type="GO" id="GO:0052618">
    <property type="term" value="F:coenzyme F420-0:L-glutamate ligase activity"/>
    <property type="evidence" value="ECO:0007669"/>
    <property type="project" value="TreeGrafter"/>
</dbReference>
<protein>
    <recommendedName>
        <fullName evidence="1">Coenzyme F420:L-glutamate ligase-like domain-containing protein</fullName>
    </recommendedName>
</protein>
<accession>A0A1G2JKY0</accession>
<gene>
    <name evidence="2" type="ORF">A2561_03460</name>
</gene>
<dbReference type="PANTHER" id="PTHR47917">
    <property type="match status" value="1"/>
</dbReference>
<proteinExistence type="predicted"/>
<organism evidence="2 3">
    <name type="scientific">Candidatus Staskawiczbacteria bacterium RIFOXYD1_FULL_32_13</name>
    <dbReference type="NCBI Taxonomy" id="1802234"/>
    <lineage>
        <taxon>Bacteria</taxon>
        <taxon>Candidatus Staskawicziibacteriota</taxon>
    </lineage>
</organism>
<comment type="caution">
    <text evidence="2">The sequence shown here is derived from an EMBL/GenBank/DDBJ whole genome shotgun (WGS) entry which is preliminary data.</text>
</comment>
<dbReference type="Gene3D" id="3.30.1330.100">
    <property type="entry name" value="CofE-like"/>
    <property type="match status" value="1"/>
</dbReference>
<dbReference type="AlphaFoldDB" id="A0A1G2JKY0"/>
<evidence type="ECO:0000313" key="3">
    <source>
        <dbReference type="Proteomes" id="UP000178935"/>
    </source>
</evidence>
<feature type="domain" description="Coenzyme F420:L-glutamate ligase-like" evidence="1">
    <location>
        <begin position="12"/>
        <end position="217"/>
    </location>
</feature>
<dbReference type="Pfam" id="PF01996">
    <property type="entry name" value="F420_ligase"/>
    <property type="match status" value="1"/>
</dbReference>
<dbReference type="SUPFAM" id="SSF144010">
    <property type="entry name" value="CofE-like"/>
    <property type="match status" value="1"/>
</dbReference>
<evidence type="ECO:0000259" key="1">
    <source>
        <dbReference type="Pfam" id="PF01996"/>
    </source>
</evidence>
<dbReference type="Proteomes" id="UP000178935">
    <property type="component" value="Unassembled WGS sequence"/>
</dbReference>
<dbReference type="EMBL" id="MHPU01000039">
    <property type="protein sequence ID" value="OGZ87722.1"/>
    <property type="molecule type" value="Genomic_DNA"/>
</dbReference>
<sequence>MKIFAVKTRAMLPPKDDLFSLIRSSFLYNKIKLKEKSIIVITSKIVTIAQGRCVKINTDLNKEHQRKEKDKLIKQEADFFIDRKHVPHQLVTLTIKNNILIPTSGIDESNANGYYILWPKKPFLEAKKIHAFIKKEFGVKKVGIIISDSHTTPLRAGISGISIAYFGFYPLRDYRGKKDIFARELKMSQTNIVDSLADIAVFAMGEGNEQTPIAIIEDALGIKFGFDSVKNDPLIIDKKQDIYWPLVNGAKWSKGKNKK</sequence>
<name>A0A1G2JKY0_9BACT</name>
<evidence type="ECO:0000313" key="2">
    <source>
        <dbReference type="EMBL" id="OGZ87722.1"/>
    </source>
</evidence>
<dbReference type="InterPro" id="IPR002847">
    <property type="entry name" value="F420-0_gamma-glut_ligase-dom"/>
</dbReference>
<reference evidence="2 3" key="1">
    <citation type="journal article" date="2016" name="Nat. Commun.">
        <title>Thousands of microbial genomes shed light on interconnected biogeochemical processes in an aquifer system.</title>
        <authorList>
            <person name="Anantharaman K."/>
            <person name="Brown C.T."/>
            <person name="Hug L.A."/>
            <person name="Sharon I."/>
            <person name="Castelle C.J."/>
            <person name="Probst A.J."/>
            <person name="Thomas B.C."/>
            <person name="Singh A."/>
            <person name="Wilkins M.J."/>
            <person name="Karaoz U."/>
            <person name="Brodie E.L."/>
            <person name="Williams K.H."/>
            <person name="Hubbard S.S."/>
            <person name="Banfield J.F."/>
        </authorList>
    </citation>
    <scope>NUCLEOTIDE SEQUENCE [LARGE SCALE GENOMIC DNA]</scope>
</reference>
<dbReference type="Gene3D" id="3.90.1660.10">
    <property type="entry name" value="CofE-like domain"/>
    <property type="match status" value="1"/>
</dbReference>